<feature type="compositionally biased region" description="Low complexity" evidence="1">
    <location>
        <begin position="25"/>
        <end position="45"/>
    </location>
</feature>
<evidence type="ECO:0000313" key="3">
    <source>
        <dbReference type="EMBL" id="KIM71068.1"/>
    </source>
</evidence>
<organism evidence="3 4">
    <name type="scientific">Piloderma croceum (strain F 1598)</name>
    <dbReference type="NCBI Taxonomy" id="765440"/>
    <lineage>
        <taxon>Eukaryota</taxon>
        <taxon>Fungi</taxon>
        <taxon>Dikarya</taxon>
        <taxon>Basidiomycota</taxon>
        <taxon>Agaricomycotina</taxon>
        <taxon>Agaricomycetes</taxon>
        <taxon>Agaricomycetidae</taxon>
        <taxon>Atheliales</taxon>
        <taxon>Atheliaceae</taxon>
        <taxon>Piloderma</taxon>
    </lineage>
</organism>
<accession>A0A0C3ABA2</accession>
<dbReference type="Proteomes" id="UP000054166">
    <property type="component" value="Unassembled WGS sequence"/>
</dbReference>
<evidence type="ECO:0000256" key="1">
    <source>
        <dbReference type="SAM" id="MobiDB-lite"/>
    </source>
</evidence>
<dbReference type="HOGENOM" id="CLU_627160_0_0_1"/>
<sequence length="437" mass="48018">MEIIPPSHPADPAVDVRHVSTTSLSTPANTAASHTTSTTITTDSSITASTKTTTVAMAVTVKLHETTQDDSEEHKGSEETRRDEIGEENNGEEVNEHEQLVYETDGGYEHETPKDDNGETHAHGDEQWELKNGKCRIYEREGLKFREDRVHKLKELKYEPTAASANQTMPNATPDKLRQFDWANDNDKSIGPVPRVSDFRPTAPLQPVCTPPRPTVTPSNNDMATCTRTPATGATSNHVPPASIPTKCAPATYTPALPIIHGPRDLSRLCSGSRNPWGSLSRRRQHSYQLSDLSALHLDAPNPWASLCRRRSQKLHQPIHHKPHLFVYPTNSSVHTPLISKPLPSTQIFETVTHPYGIGPSKPVIQVPTRMTGDTPAHLAQHTDRAIMKPATPSPLSHSVAAIRCQCGQFVPVSNTLQLSPSPLHHTLSTLISHFIS</sequence>
<evidence type="ECO:0000313" key="2">
    <source>
        <dbReference type="EMBL" id="KIM71067.1"/>
    </source>
</evidence>
<keyword evidence="4" id="KW-1185">Reference proteome</keyword>
<dbReference type="EMBL" id="KN833523">
    <property type="protein sequence ID" value="KIM71068.1"/>
    <property type="molecule type" value="Genomic_DNA"/>
</dbReference>
<feature type="region of interest" description="Disordered" evidence="1">
    <location>
        <begin position="192"/>
        <end position="222"/>
    </location>
</feature>
<reference evidence="3" key="3">
    <citation type="submission" date="2015-02" db="EMBL/GenBank/DDBJ databases">
        <title>Evolutionary Origins and Diversification of the Mycorrhizal Mutualists.</title>
        <authorList>
            <consortium name="DOE Joint Genome Institute"/>
            <consortium name="Mycorrhizal Genomics Consortium"/>
            <person name="Kohler A."/>
            <person name="Kuo A."/>
            <person name="Nagy L.G."/>
            <person name="Floudas D."/>
            <person name="Copeland A."/>
            <person name="Barry K.W."/>
            <person name="Cichocki N."/>
            <person name="Veneault-Fourrey C."/>
            <person name="LaButti K."/>
            <person name="Lindquist E.A."/>
            <person name="Lipzen A."/>
            <person name="Lundell T."/>
            <person name="Morin E."/>
            <person name="Murat C."/>
            <person name="Riley R."/>
            <person name="Ohm R."/>
            <person name="Sun H."/>
            <person name="Tunlid A."/>
            <person name="Henrissat B."/>
            <person name="Grigoriev I.V."/>
            <person name="Hibbett D.S."/>
            <person name="Martin F."/>
        </authorList>
    </citation>
    <scope>NUCLEOTIDE SEQUENCE</scope>
    <source>
        <strain evidence="3 4">F 1598</strain>
    </source>
</reference>
<evidence type="ECO:0000313" key="4">
    <source>
        <dbReference type="Proteomes" id="UP000054166"/>
    </source>
</evidence>
<feature type="compositionally biased region" description="Basic and acidic residues" evidence="1">
    <location>
        <begin position="107"/>
        <end position="127"/>
    </location>
</feature>
<gene>
    <name evidence="3" type="ORF">PILCRDRAFT_17416</name>
    <name evidence="2" type="ORF">PILCRDRAFT_17417</name>
</gene>
<reference evidence="3 4" key="1">
    <citation type="submission" date="2014-04" db="EMBL/GenBank/DDBJ databases">
        <authorList>
            <consortium name="DOE Joint Genome Institute"/>
            <person name="Kuo A."/>
            <person name="Tarkka M."/>
            <person name="Buscot F."/>
            <person name="Kohler A."/>
            <person name="Nagy L.G."/>
            <person name="Floudas D."/>
            <person name="Copeland A."/>
            <person name="Barry K.W."/>
            <person name="Cichocki N."/>
            <person name="Veneault-Fourrey C."/>
            <person name="LaButti K."/>
            <person name="Lindquist E.A."/>
            <person name="Lipzen A."/>
            <person name="Lundell T."/>
            <person name="Morin E."/>
            <person name="Murat C."/>
            <person name="Sun H."/>
            <person name="Tunlid A."/>
            <person name="Henrissat B."/>
            <person name="Grigoriev I.V."/>
            <person name="Hibbett D.S."/>
            <person name="Martin F."/>
            <person name="Nordberg H.P."/>
            <person name="Cantor M.N."/>
            <person name="Hua S.X."/>
        </authorList>
    </citation>
    <scope>NUCLEOTIDE SEQUENCE [LARGE SCALE GENOMIC DNA]</scope>
    <source>
        <strain evidence="3 4">F 1598</strain>
    </source>
</reference>
<reference evidence="4" key="2">
    <citation type="submission" date="2015-01" db="EMBL/GenBank/DDBJ databases">
        <title>Evolutionary Origins and Diversification of the Mycorrhizal Mutualists.</title>
        <authorList>
            <consortium name="DOE Joint Genome Institute"/>
            <consortium name="Mycorrhizal Genomics Consortium"/>
            <person name="Kohler A."/>
            <person name="Kuo A."/>
            <person name="Nagy L.G."/>
            <person name="Floudas D."/>
            <person name="Copeland A."/>
            <person name="Barry K.W."/>
            <person name="Cichocki N."/>
            <person name="Veneault-Fourrey C."/>
            <person name="LaButti K."/>
            <person name="Lindquist E.A."/>
            <person name="Lipzen A."/>
            <person name="Lundell T."/>
            <person name="Morin E."/>
            <person name="Murat C."/>
            <person name="Riley R."/>
            <person name="Ohm R."/>
            <person name="Sun H."/>
            <person name="Tunlid A."/>
            <person name="Henrissat B."/>
            <person name="Grigoriev I.V."/>
            <person name="Hibbett D.S."/>
            <person name="Martin F."/>
        </authorList>
    </citation>
    <scope>NUCLEOTIDE SEQUENCE [LARGE SCALE GENOMIC DNA]</scope>
    <source>
        <strain evidence="4">F 1598</strain>
    </source>
</reference>
<feature type="region of interest" description="Disordered" evidence="1">
    <location>
        <begin position="64"/>
        <end position="127"/>
    </location>
</feature>
<protein>
    <submittedName>
        <fullName evidence="3">Uncharacterized protein</fullName>
    </submittedName>
</protein>
<name>A0A0C3ABA2_PILCF</name>
<proteinExistence type="predicted"/>
<dbReference type="AlphaFoldDB" id="A0A0C3ABA2"/>
<dbReference type="EMBL" id="KN833524">
    <property type="protein sequence ID" value="KIM71067.1"/>
    <property type="molecule type" value="Genomic_DNA"/>
</dbReference>
<feature type="region of interest" description="Disordered" evidence="1">
    <location>
        <begin position="20"/>
        <end position="45"/>
    </location>
</feature>
<feature type="compositionally biased region" description="Basic and acidic residues" evidence="1">
    <location>
        <begin position="64"/>
        <end position="84"/>
    </location>
</feature>